<accession>A0A3B0XVK2</accession>
<reference evidence="2" key="1">
    <citation type="submission" date="2018-06" db="EMBL/GenBank/DDBJ databases">
        <authorList>
            <person name="Zhirakovskaya E."/>
        </authorList>
    </citation>
    <scope>NUCLEOTIDE SEQUENCE</scope>
</reference>
<gene>
    <name evidence="2" type="ORF">MNBD_GAMMA08-1321</name>
</gene>
<evidence type="ECO:0000259" key="1">
    <source>
        <dbReference type="Pfam" id="PF13511"/>
    </source>
</evidence>
<feature type="domain" description="DUF4124" evidence="1">
    <location>
        <begin position="12"/>
        <end position="62"/>
    </location>
</feature>
<proteinExistence type="predicted"/>
<dbReference type="InterPro" id="IPR025392">
    <property type="entry name" value="DUF4124"/>
</dbReference>
<name>A0A3B0XVK2_9ZZZZ</name>
<dbReference type="EMBL" id="UOFH01000128">
    <property type="protein sequence ID" value="VAW60224.1"/>
    <property type="molecule type" value="Genomic_DNA"/>
</dbReference>
<dbReference type="Pfam" id="PF13511">
    <property type="entry name" value="DUF4124"/>
    <property type="match status" value="1"/>
</dbReference>
<dbReference type="AlphaFoldDB" id="A0A3B0XVK2"/>
<sequence>MNTFKLSTIFLSLLVISFSTFAGMYKWVDEDGNISYSDQPPFKGAEKLDAPALTSVPPTKAPKKAQQSAQKIDKNVTKYTYLKITSPESEATIRDNGGNFSLSFAVKPKLNTKQGHYFTLNMDGKMVQDKFISTSASLNNIDRGTHKISVAVNDKSGKVLRKSKPITVYLHRQSILQNR</sequence>
<organism evidence="2">
    <name type="scientific">hydrothermal vent metagenome</name>
    <dbReference type="NCBI Taxonomy" id="652676"/>
    <lineage>
        <taxon>unclassified sequences</taxon>
        <taxon>metagenomes</taxon>
        <taxon>ecological metagenomes</taxon>
    </lineage>
</organism>
<protein>
    <recommendedName>
        <fullName evidence="1">DUF4124 domain-containing protein</fullName>
    </recommendedName>
</protein>
<evidence type="ECO:0000313" key="2">
    <source>
        <dbReference type="EMBL" id="VAW60224.1"/>
    </source>
</evidence>